<keyword evidence="4" id="KW-1185">Reference proteome</keyword>
<dbReference type="AlphaFoldDB" id="A0A4U0PGS2"/>
<dbReference type="EMBL" id="SUMF01000028">
    <property type="protein sequence ID" value="TJZ67146.1"/>
    <property type="molecule type" value="Genomic_DNA"/>
</dbReference>
<proteinExistence type="predicted"/>
<protein>
    <submittedName>
        <fullName evidence="3">Uncharacterized protein</fullName>
    </submittedName>
</protein>
<evidence type="ECO:0000256" key="1">
    <source>
        <dbReference type="SAM" id="MobiDB-lite"/>
    </source>
</evidence>
<sequence>MRAGVLKTGLPLWAEIVLILAIKALLLWGAKQMWFSQPLTRSYQMTVPQETIGEQLIGPAEHHPTPRETASQPSRR</sequence>
<accession>A0A4U0PGS2</accession>
<reference evidence="3 4" key="1">
    <citation type="submission" date="2019-04" db="EMBL/GenBank/DDBJ databases">
        <title>Chitiniphilus eburnea sp. nov., a novel chitinolytic bacterium isolated from aquaculture sludge.</title>
        <authorList>
            <person name="Sheng M."/>
        </authorList>
    </citation>
    <scope>NUCLEOTIDE SEQUENCE [LARGE SCALE GENOMIC DNA]</scope>
    <source>
        <strain evidence="3 4">HX-2-15</strain>
    </source>
</reference>
<organism evidence="3 4">
    <name type="scientific">Chitiniphilus eburneus</name>
    <dbReference type="NCBI Taxonomy" id="2571148"/>
    <lineage>
        <taxon>Bacteria</taxon>
        <taxon>Pseudomonadati</taxon>
        <taxon>Pseudomonadota</taxon>
        <taxon>Betaproteobacteria</taxon>
        <taxon>Neisseriales</taxon>
        <taxon>Chitinibacteraceae</taxon>
        <taxon>Chitiniphilus</taxon>
    </lineage>
</organism>
<evidence type="ECO:0000256" key="2">
    <source>
        <dbReference type="SAM" id="Phobius"/>
    </source>
</evidence>
<evidence type="ECO:0000313" key="4">
    <source>
        <dbReference type="Proteomes" id="UP000310016"/>
    </source>
</evidence>
<dbReference type="OrthoDB" id="8596190at2"/>
<keyword evidence="2" id="KW-0472">Membrane</keyword>
<keyword evidence="2" id="KW-0812">Transmembrane</keyword>
<name>A0A4U0PGS2_9NEIS</name>
<keyword evidence="2" id="KW-1133">Transmembrane helix</keyword>
<feature type="transmembrane region" description="Helical" evidence="2">
    <location>
        <begin position="12"/>
        <end position="30"/>
    </location>
</feature>
<dbReference type="RefSeq" id="WP_136774563.1">
    <property type="nucleotide sequence ID" value="NZ_CP156074.1"/>
</dbReference>
<gene>
    <name evidence="3" type="ORF">FAZ21_16590</name>
</gene>
<feature type="region of interest" description="Disordered" evidence="1">
    <location>
        <begin position="55"/>
        <end position="76"/>
    </location>
</feature>
<dbReference type="Proteomes" id="UP000310016">
    <property type="component" value="Unassembled WGS sequence"/>
</dbReference>
<comment type="caution">
    <text evidence="3">The sequence shown here is derived from an EMBL/GenBank/DDBJ whole genome shotgun (WGS) entry which is preliminary data.</text>
</comment>
<evidence type="ECO:0000313" key="3">
    <source>
        <dbReference type="EMBL" id="TJZ67146.1"/>
    </source>
</evidence>